<comment type="caution">
    <text evidence="1">The sequence shown here is derived from an EMBL/GenBank/DDBJ whole genome shotgun (WGS) entry which is preliminary data.</text>
</comment>
<evidence type="ECO:0000313" key="1">
    <source>
        <dbReference type="EMBL" id="CCV06024.1"/>
    </source>
</evidence>
<reference evidence="1 2" key="1">
    <citation type="submission" date="2013-02" db="EMBL/GenBank/DDBJ databases">
        <authorList>
            <person name="Genoscope - CEA"/>
        </authorList>
    </citation>
    <scope>NUCLEOTIDE SEQUENCE [LARGE SCALE GENOMIC DNA]</scope>
    <source>
        <strain evidence="1 2">STM 2683</strain>
    </source>
</reference>
<gene>
    <name evidence="1" type="ORF">MESS2_210013</name>
</gene>
<dbReference type="EMBL" id="CAUM01000086">
    <property type="protein sequence ID" value="CCV06024.1"/>
    <property type="molecule type" value="Genomic_DNA"/>
</dbReference>
<evidence type="ECO:0000313" key="2">
    <source>
        <dbReference type="Proteomes" id="UP000012062"/>
    </source>
</evidence>
<dbReference type="RefSeq" id="WP_008874964.1">
    <property type="nucleotide sequence ID" value="NZ_CAUM01000086.1"/>
</dbReference>
<sequence>MGTLRGLWHNLSDSFSFAKSLLKDQIDAEVDIDTPLGNGFFFCQVRESKETQNRYVVIKAIGGDSTVFIPLHEDSAKQLISFIQLSFLDQQPKNNS</sequence>
<proteinExistence type="predicted"/>
<name>M5EMN7_9HYPH</name>
<accession>M5EMN7</accession>
<dbReference type="Proteomes" id="UP000012062">
    <property type="component" value="Unassembled WGS sequence"/>
</dbReference>
<organism evidence="1 2">
    <name type="scientific">Mesorhizobium metallidurans STM 2683</name>
    <dbReference type="NCBI Taxonomy" id="1297569"/>
    <lineage>
        <taxon>Bacteria</taxon>
        <taxon>Pseudomonadati</taxon>
        <taxon>Pseudomonadota</taxon>
        <taxon>Alphaproteobacteria</taxon>
        <taxon>Hyphomicrobiales</taxon>
        <taxon>Phyllobacteriaceae</taxon>
        <taxon>Mesorhizobium</taxon>
    </lineage>
</organism>
<dbReference type="AlphaFoldDB" id="M5EMN7"/>
<protein>
    <submittedName>
        <fullName evidence="1">Uncharacterized protein</fullName>
    </submittedName>
</protein>
<keyword evidence="2" id="KW-1185">Reference proteome</keyword>
<dbReference type="STRING" id="1297569.MESS2_210013"/>
<dbReference type="OrthoDB" id="8449223at2"/>